<reference evidence="2 3" key="1">
    <citation type="journal article" date="2014" name="Mol. Plant">
        <title>Chromosome Scale Genome Assembly and Transcriptome Profiling of Nannochloropsis gaditana in Nitrogen Depletion.</title>
        <authorList>
            <person name="Corteggiani Carpinelli E."/>
            <person name="Telatin A."/>
            <person name="Vitulo N."/>
            <person name="Forcato C."/>
            <person name="D'Angelo M."/>
            <person name="Schiavon R."/>
            <person name="Vezzi A."/>
            <person name="Giacometti G.M."/>
            <person name="Morosinotto T."/>
            <person name="Valle G."/>
        </authorList>
    </citation>
    <scope>NUCLEOTIDE SEQUENCE [LARGE SCALE GENOMIC DNA]</scope>
    <source>
        <strain evidence="2 3">B-31</strain>
    </source>
</reference>
<evidence type="ECO:0000313" key="3">
    <source>
        <dbReference type="Proteomes" id="UP000019335"/>
    </source>
</evidence>
<comment type="caution">
    <text evidence="2">The sequence shown here is derived from an EMBL/GenBank/DDBJ whole genome shotgun (WGS) entry which is preliminary data.</text>
</comment>
<feature type="region of interest" description="Disordered" evidence="1">
    <location>
        <begin position="1"/>
        <end position="54"/>
    </location>
</feature>
<evidence type="ECO:0000256" key="1">
    <source>
        <dbReference type="SAM" id="MobiDB-lite"/>
    </source>
</evidence>
<evidence type="ECO:0000313" key="2">
    <source>
        <dbReference type="EMBL" id="EWM26137.1"/>
    </source>
</evidence>
<accession>W7TJA4</accession>
<feature type="region of interest" description="Disordered" evidence="1">
    <location>
        <begin position="1553"/>
        <end position="1592"/>
    </location>
</feature>
<feature type="compositionally biased region" description="Polar residues" evidence="1">
    <location>
        <begin position="148"/>
        <end position="159"/>
    </location>
</feature>
<proteinExistence type="predicted"/>
<feature type="compositionally biased region" description="Basic and acidic residues" evidence="1">
    <location>
        <begin position="1046"/>
        <end position="1063"/>
    </location>
</feature>
<feature type="compositionally biased region" description="Basic and acidic residues" evidence="1">
    <location>
        <begin position="1564"/>
        <end position="1575"/>
    </location>
</feature>
<feature type="compositionally biased region" description="Basic and acidic residues" evidence="1">
    <location>
        <begin position="136"/>
        <end position="147"/>
    </location>
</feature>
<dbReference type="OrthoDB" id="206902at2759"/>
<feature type="region of interest" description="Disordered" evidence="1">
    <location>
        <begin position="988"/>
        <end position="1063"/>
    </location>
</feature>
<dbReference type="Proteomes" id="UP000019335">
    <property type="component" value="Chromosome 9"/>
</dbReference>
<name>W7TJA4_9STRA</name>
<feature type="compositionally biased region" description="Basic residues" evidence="1">
    <location>
        <begin position="1008"/>
        <end position="1023"/>
    </location>
</feature>
<feature type="region of interest" description="Disordered" evidence="1">
    <location>
        <begin position="1168"/>
        <end position="1254"/>
    </location>
</feature>
<feature type="compositionally biased region" description="Low complexity" evidence="1">
    <location>
        <begin position="576"/>
        <end position="594"/>
    </location>
</feature>
<feature type="region of interest" description="Disordered" evidence="1">
    <location>
        <begin position="127"/>
        <end position="192"/>
    </location>
</feature>
<sequence length="1592" mass="167863">MQNELVKNVDASPLPMPGALASTDIRPQPVEKPSVVLEGPAESQSDSTSKIVGDNIRAIKPSTDKRSFIPAPTPSGEPCVSSLLGSAAMTSPVSQSCDLIVDNPTRTYSYASKLKMGSMGKAIKSSESLKQLEQQQHTDETNQKFDRTSLSSTHPSNGNVRAADVFQKKKYKSGDPCKAPSSDISSDSTTEHVTLDTLSNHSRENSHSGLEVDKFHEETGRIISHSKLPSCGTLGSLINEDLLEIGEDEGLTQAGRTEGLLLDDTCVQGRDLPLSPPFNYYHDQDYFFEGQHPEHKSPQEQEPQQQIQCPQAKEMAAEALPSVASVSLDIETPAKKGKTKQSCPSLVLDPSTGVEAITRSMECGSGTTQISGSGSSLRACESNTSNGSGILRKGKWTVEEEEYTARLIYYFNRGLLQLPEGQTLRAYISHKLKCDPMRVTKKFTGACCIGKKAFSGAQQALQPHLQRGEVGQGVAPEDVNRAKEELERLEKRFWTTLEQSEEGYCYRNGVLGLGWGFDCMMLGRGGEAEMAQQQSWNPILLAAYQQQLMATAAPRAEGNAKGTDNQGEGGGGAGSGVSNKGNGSNSSSTTLPSSLPNTIKMDQSQALALYARLGIPPPPPTYLDPTVRKTLNLPLPGSKQRGGLKNNFGLNLNDLGSTIGEKGASTRFSRTLDDVKNGSEGRGDVQGCSSIAQAITPLDVTPHAAHHTPFLPSLPSALSLPAPLTSLPPPVPSAAALAVQAASTSNATHVGAAAGHGEKMQSTAATMLTEITPAEKMTPSTTAETKECKGGKKNARDCGAAEASHLLMPIPSPRNVQVDDRSSTSKVSPATKICEGSPIDKSLVEGKGINGAGPLNVYAQTGPTTFAPFMPMLPTSMTPQQLYYYRQFLNLQHQLHQQQLAFSFPLPGHTSGTTRAANLDAGNTCGIKSNCKSSNEMSIPSSGGTVVAVDGSSIAPKSLVSPAADVAASGCRGPSLASQGRLSAAAVQVGGKRKCDTTEEKEGEKKPVLGKRGRGRPKGSSSKKAKDDSVMVVASATGGRAYARTKGKELGTKTERDEGDRDKAHLEASIRASVAQNIEEDAVLSHPCRLLPGQQPQQQQGESWPLSSELGLGSGLGFLMTSCSSSSFLQEFFEGQENLDKEKAREAGGGGESTLPLDLSFSGSLFSSSVQWPQTPPSAANVKRSSPSESEDESQAMAGKKNLQHCKDGTDNVASGQHRPYNSMPSTFIPPPFPSSHTSSGQVMDPTSSHLPSSFSHLPSLGTAAVAPVSAIPPPIRTKGELTAAFSDASSKQHQSNPSLPVCLDTSADLKEDGGNASTPIPISFPFDMDLLFASGLVDSNQHLSIPPFASAPSYTPFLAASTMQPVKGEPTKETEPEQTIDEGEKIGKEEGKKGRENLFCALTPISAATTLPGSGSSLSSCGTRGEQGAGLAFSFSSATGGSGQQQASKKLVPPSLNPALAPFAPLPTPEQHAKSINQIRGNDAYPSFFPPSYASYALPNAYGGMSIDSLGSLASTPSSVPLSFPPFHLPPLLPSFLNGSTSSSSCLPVNFSFAPKKPWGQETARDGGSKRGRAEEEESAASTKKHKNDNA</sequence>
<feature type="region of interest" description="Disordered" evidence="1">
    <location>
        <begin position="554"/>
        <end position="597"/>
    </location>
</feature>
<protein>
    <submittedName>
        <fullName evidence="2">Uncharacterized protein</fullName>
    </submittedName>
</protein>
<organism evidence="2 3">
    <name type="scientific">Nannochloropsis gaditana</name>
    <dbReference type="NCBI Taxonomy" id="72520"/>
    <lineage>
        <taxon>Eukaryota</taxon>
        <taxon>Sar</taxon>
        <taxon>Stramenopiles</taxon>
        <taxon>Ochrophyta</taxon>
        <taxon>Eustigmatophyceae</taxon>
        <taxon>Eustigmatales</taxon>
        <taxon>Monodopsidaceae</taxon>
        <taxon>Nannochloropsis</taxon>
    </lineage>
</organism>
<dbReference type="EMBL" id="AZIL01000703">
    <property type="protein sequence ID" value="EWM26137.1"/>
    <property type="molecule type" value="Genomic_DNA"/>
</dbReference>
<gene>
    <name evidence="2" type="ORF">Naga_100014g82</name>
</gene>
<feature type="region of interest" description="Disordered" evidence="1">
    <location>
        <begin position="811"/>
        <end position="832"/>
    </location>
</feature>
<dbReference type="PANTHER" id="PTHR35213">
    <property type="entry name" value="RING-TYPE DOMAIN-CONTAINING PROTEIN-RELATED"/>
    <property type="match status" value="1"/>
</dbReference>
<keyword evidence="3" id="KW-1185">Reference proteome</keyword>
<feature type="compositionally biased region" description="Basic and acidic residues" evidence="1">
    <location>
        <begin position="993"/>
        <end position="1007"/>
    </location>
</feature>
<dbReference type="PANTHER" id="PTHR35213:SF5">
    <property type="entry name" value="RING-TYPE DOMAIN-CONTAINING PROTEIN"/>
    <property type="match status" value="1"/>
</dbReference>